<comment type="caution">
    <text evidence="1">The sequence shown here is derived from an EMBL/GenBank/DDBJ whole genome shotgun (WGS) entry which is preliminary data.</text>
</comment>
<dbReference type="SUPFAM" id="SSF50969">
    <property type="entry name" value="YVTN repeat-like/Quinoprotein amine dehydrogenase"/>
    <property type="match status" value="1"/>
</dbReference>
<sequence>MTIVIVYGTMPNNFAYPGDNSMTAYAVKVQGGFARVVEVKTGAVKRTVSGGIVSAQVLGDMVQVTDKTGRVKVIDIKTGAVKRSF</sequence>
<organism evidence="1 2">
    <name type="scientific">Thauera sedimentorum</name>
    <dbReference type="NCBI Taxonomy" id="2767595"/>
    <lineage>
        <taxon>Bacteria</taxon>
        <taxon>Pseudomonadati</taxon>
        <taxon>Pseudomonadota</taxon>
        <taxon>Betaproteobacteria</taxon>
        <taxon>Rhodocyclales</taxon>
        <taxon>Zoogloeaceae</taxon>
        <taxon>Thauera</taxon>
    </lineage>
</organism>
<dbReference type="RefSeq" id="WP_187716569.1">
    <property type="nucleotide sequence ID" value="NZ_JACTAH010000001.1"/>
</dbReference>
<keyword evidence="2" id="KW-1185">Reference proteome</keyword>
<dbReference type="EMBL" id="JACYTO010000001">
    <property type="protein sequence ID" value="MBD8501738.1"/>
    <property type="molecule type" value="Genomic_DNA"/>
</dbReference>
<dbReference type="InterPro" id="IPR011044">
    <property type="entry name" value="Quino_amine_DH_bsu"/>
</dbReference>
<evidence type="ECO:0000313" key="1">
    <source>
        <dbReference type="EMBL" id="MBD8501738.1"/>
    </source>
</evidence>
<gene>
    <name evidence="1" type="ORF">IFO67_02480</name>
</gene>
<proteinExistence type="predicted"/>
<name>A0ABR9B5T8_9RHOO</name>
<protein>
    <recommendedName>
        <fullName evidence="3">DUF5666 domain-containing protein</fullName>
    </recommendedName>
</protein>
<reference evidence="2" key="1">
    <citation type="submission" date="2023-07" db="EMBL/GenBank/DDBJ databases">
        <title>Thauera sp. CAU 1555 isolated from sand of Yaerae Beach.</title>
        <authorList>
            <person name="Kim W."/>
        </authorList>
    </citation>
    <scope>NUCLEOTIDE SEQUENCE [LARGE SCALE GENOMIC DNA]</scope>
    <source>
        <strain evidence="2">CAU 1555</strain>
    </source>
</reference>
<evidence type="ECO:0000313" key="2">
    <source>
        <dbReference type="Proteomes" id="UP000603602"/>
    </source>
</evidence>
<evidence type="ECO:0008006" key="3">
    <source>
        <dbReference type="Google" id="ProtNLM"/>
    </source>
</evidence>
<dbReference type="Proteomes" id="UP000603602">
    <property type="component" value="Unassembled WGS sequence"/>
</dbReference>
<accession>A0ABR9B5T8</accession>